<sequence>MTRWLMVATTAALSVMLAACGGAERPRAADDASSVAPIVELSVPAAPAGRCMVPSVESLQVQDFAFEGVVSEIVDGVATVDVLQTYEGDDAETVRIAVPDPDLRDLVLAVDLEVQGSYLISSLEGEVSVCGLSGPKDGPLAELYEQAYRG</sequence>
<evidence type="ECO:0000313" key="1">
    <source>
        <dbReference type="EMBL" id="QIK75345.1"/>
    </source>
</evidence>
<protein>
    <recommendedName>
        <fullName evidence="3">Lipoprotein</fullName>
    </recommendedName>
</protein>
<dbReference type="Proteomes" id="UP000502035">
    <property type="component" value="Chromosome"/>
</dbReference>
<dbReference type="PROSITE" id="PS51257">
    <property type="entry name" value="PROKAR_LIPOPROTEIN"/>
    <property type="match status" value="1"/>
</dbReference>
<dbReference type="KEGG" id="npi:G7071_07775"/>
<evidence type="ECO:0008006" key="3">
    <source>
        <dbReference type="Google" id="ProtNLM"/>
    </source>
</evidence>
<proteinExistence type="predicted"/>
<dbReference type="AlphaFoldDB" id="A0A6G7YEW2"/>
<gene>
    <name evidence="1" type="ORF">G7071_07775</name>
</gene>
<dbReference type="EMBL" id="CP049866">
    <property type="protein sequence ID" value="QIK75345.1"/>
    <property type="molecule type" value="Genomic_DNA"/>
</dbReference>
<keyword evidence="2" id="KW-1185">Reference proteome</keyword>
<name>A0A6G7YEW2_9ACTN</name>
<accession>A0A6G7YEW2</accession>
<evidence type="ECO:0000313" key="2">
    <source>
        <dbReference type="Proteomes" id="UP000502035"/>
    </source>
</evidence>
<organism evidence="1 2">
    <name type="scientific">Nocardioides piscis</name>
    <dbReference type="NCBI Taxonomy" id="2714938"/>
    <lineage>
        <taxon>Bacteria</taxon>
        <taxon>Bacillati</taxon>
        <taxon>Actinomycetota</taxon>
        <taxon>Actinomycetes</taxon>
        <taxon>Propionibacteriales</taxon>
        <taxon>Nocardioidaceae</taxon>
        <taxon>Nocardioides</taxon>
    </lineage>
</organism>
<dbReference type="RefSeq" id="WP_166317013.1">
    <property type="nucleotide sequence ID" value="NZ_CP049866.1"/>
</dbReference>
<reference evidence="1 2" key="1">
    <citation type="submission" date="2020-03" db="EMBL/GenBank/DDBJ databases">
        <title>Nocardioides sp. nov., isolated from fish.</title>
        <authorList>
            <person name="Hyun D.-W."/>
            <person name="Bae J.-W."/>
        </authorList>
    </citation>
    <scope>NUCLEOTIDE SEQUENCE [LARGE SCALE GENOMIC DNA]</scope>
    <source>
        <strain evidence="1 2">HDW12A</strain>
    </source>
</reference>